<evidence type="ECO:0000313" key="3">
    <source>
        <dbReference type="Proteomes" id="UP000325211"/>
    </source>
</evidence>
<dbReference type="SUPFAM" id="SSF55729">
    <property type="entry name" value="Acyl-CoA N-acyltransferases (Nat)"/>
    <property type="match status" value="1"/>
</dbReference>
<accession>A0A5P2DDS5</accession>
<dbReference type="InterPro" id="IPR016181">
    <property type="entry name" value="Acyl_CoA_acyltransferase"/>
</dbReference>
<dbReference type="GO" id="GO:0016747">
    <property type="term" value="F:acyltransferase activity, transferring groups other than amino-acyl groups"/>
    <property type="evidence" value="ECO:0007669"/>
    <property type="project" value="InterPro"/>
</dbReference>
<gene>
    <name evidence="2" type="ORF">DEJ50_28720</name>
</gene>
<dbReference type="AlphaFoldDB" id="A0A5P2DDS5"/>
<sequence length="257" mass="27759">MIPIDPSRLPALTRWFPGGAPGVAALAEHVLATGSGQWWADRAVSPRVMGVSCGNHVVLRGDPDVLEQGALAPFAGSYVEAPSRFRPLLRASFTRMEPWERMVYLHHAPPVAAHPPRGVTVRPLTTADTAAVAALGPDSAWIHHTWGGPDRLAASGHAWGAFDHGRVLALACTYVLGSRFEDVAALADPGHRRRHLALACVSALCADIEARGRVPSWSCSRDNRPSRLLAWSAGFRLSREYVHYVTGPAREETRHAG</sequence>
<dbReference type="InterPro" id="IPR027365">
    <property type="entry name" value="GNAT_acetyltra_YdfB-like"/>
</dbReference>
<dbReference type="OrthoDB" id="3570754at2"/>
<protein>
    <submittedName>
        <fullName evidence="2">GNAT family N-acetyltransferase</fullName>
    </submittedName>
</protein>
<keyword evidence="2" id="KW-0808">Transferase</keyword>
<evidence type="ECO:0000259" key="1">
    <source>
        <dbReference type="PROSITE" id="PS51186"/>
    </source>
</evidence>
<proteinExistence type="predicted"/>
<dbReference type="Proteomes" id="UP000325211">
    <property type="component" value="Chromosome"/>
</dbReference>
<dbReference type="EMBL" id="CP029190">
    <property type="protein sequence ID" value="QES51229.1"/>
    <property type="molecule type" value="Genomic_DNA"/>
</dbReference>
<dbReference type="Pfam" id="PF12746">
    <property type="entry name" value="GNAT_acetyltran"/>
    <property type="match status" value="1"/>
</dbReference>
<dbReference type="InterPro" id="IPR000182">
    <property type="entry name" value="GNAT_dom"/>
</dbReference>
<evidence type="ECO:0000313" key="2">
    <source>
        <dbReference type="EMBL" id="QES51229.1"/>
    </source>
</evidence>
<reference evidence="2 3" key="1">
    <citation type="submission" date="2018-05" db="EMBL/GenBank/DDBJ databases">
        <title>Streptomyces venezuelae.</title>
        <authorList>
            <person name="Kim W."/>
            <person name="Lee N."/>
            <person name="Cho B.-K."/>
        </authorList>
    </citation>
    <scope>NUCLEOTIDE SEQUENCE [LARGE SCALE GENOMIC DNA]</scope>
    <source>
        <strain evidence="2 3">ATCC 21782</strain>
    </source>
</reference>
<feature type="domain" description="N-acetyltransferase" evidence="1">
    <location>
        <begin position="119"/>
        <end position="257"/>
    </location>
</feature>
<dbReference type="PROSITE" id="PS51186">
    <property type="entry name" value="GNAT"/>
    <property type="match status" value="1"/>
</dbReference>
<name>A0A5P2DDS5_STRVZ</name>
<dbReference type="Gene3D" id="3.40.630.30">
    <property type="match status" value="1"/>
</dbReference>
<organism evidence="2 3">
    <name type="scientific">Streptomyces venezuelae</name>
    <dbReference type="NCBI Taxonomy" id="54571"/>
    <lineage>
        <taxon>Bacteria</taxon>
        <taxon>Bacillati</taxon>
        <taxon>Actinomycetota</taxon>
        <taxon>Actinomycetes</taxon>
        <taxon>Kitasatosporales</taxon>
        <taxon>Streptomycetaceae</taxon>
        <taxon>Streptomyces</taxon>
    </lineage>
</organism>